<dbReference type="RefSeq" id="YP_010177304.1">
    <property type="nucleotide sequence ID" value="NC_058002.1"/>
</dbReference>
<evidence type="ECO:0000256" key="10">
    <source>
        <dbReference type="ARBA" id="ARBA00023136"/>
    </source>
</evidence>
<name>A0A8A0XWZ2_9SAUR</name>
<dbReference type="Pfam" id="PF00146">
    <property type="entry name" value="NADHdh"/>
    <property type="match status" value="1"/>
</dbReference>
<dbReference type="PROSITE" id="PS00668">
    <property type="entry name" value="COMPLEX1_ND1_2"/>
    <property type="match status" value="1"/>
</dbReference>
<gene>
    <name evidence="15" type="primary">ND1</name>
</gene>
<evidence type="ECO:0000256" key="8">
    <source>
        <dbReference type="ARBA" id="ARBA00022989"/>
    </source>
</evidence>
<dbReference type="GO" id="GO:0009060">
    <property type="term" value="P:aerobic respiration"/>
    <property type="evidence" value="ECO:0007669"/>
    <property type="project" value="TreeGrafter"/>
</dbReference>
<reference evidence="15" key="1">
    <citation type="submission" date="2021-01" db="EMBL/GenBank/DDBJ databases">
        <authorList>
            <person name="Liu Y.-L."/>
            <person name="Zhang Y.-J."/>
            <person name="Yang X."/>
            <person name="Lin Z.-H."/>
            <person name="Ma L."/>
            <person name="Luo S.-T."/>
        </authorList>
    </citation>
    <scope>NUCLEOTIDE SEQUENCE</scope>
    <source>
        <tissue evidence="15">Muscle</tissue>
    </source>
</reference>
<keyword evidence="13 15" id="KW-0496">Mitochondrion</keyword>
<evidence type="ECO:0000256" key="1">
    <source>
        <dbReference type="ARBA" id="ARBA00004141"/>
    </source>
</evidence>
<feature type="transmembrane region" description="Helical" evidence="14">
    <location>
        <begin position="107"/>
        <end position="125"/>
    </location>
</feature>
<accession>A0A8A0XWZ2</accession>
<keyword evidence="13" id="KW-0830">Ubiquinone</keyword>
<keyword evidence="5" id="KW-0813">Transport</keyword>
<keyword evidence="10 14" id="KW-0472">Membrane</keyword>
<keyword evidence="9 12" id="KW-0520">NAD</keyword>
<evidence type="ECO:0000256" key="6">
    <source>
        <dbReference type="ARBA" id="ARBA00022692"/>
    </source>
</evidence>
<evidence type="ECO:0000256" key="2">
    <source>
        <dbReference type="ARBA" id="ARBA00010535"/>
    </source>
</evidence>
<dbReference type="CTD" id="4535"/>
<keyword evidence="7" id="KW-0249">Electron transport</keyword>
<dbReference type="GO" id="GO:0005743">
    <property type="term" value="C:mitochondrial inner membrane"/>
    <property type="evidence" value="ECO:0007669"/>
    <property type="project" value="UniProtKB-SubCell"/>
</dbReference>
<dbReference type="GO" id="GO:0008137">
    <property type="term" value="F:NADH dehydrogenase (ubiquinone) activity"/>
    <property type="evidence" value="ECO:0007669"/>
    <property type="project" value="UniProtKB-EC"/>
</dbReference>
<dbReference type="InterPro" id="IPR001694">
    <property type="entry name" value="NADH_UbQ_OxRdtase_su1/FPO"/>
</dbReference>
<proteinExistence type="inferred from homology"/>
<dbReference type="InterPro" id="IPR018086">
    <property type="entry name" value="NADH_UbQ_OxRdtase_su1_CS"/>
</dbReference>
<feature type="transmembrane region" description="Helical" evidence="14">
    <location>
        <begin position="12"/>
        <end position="29"/>
    </location>
</feature>
<keyword evidence="5" id="KW-0679">Respiratory chain</keyword>
<evidence type="ECO:0000256" key="12">
    <source>
        <dbReference type="RuleBase" id="RU000471"/>
    </source>
</evidence>
<feature type="transmembrane region" description="Helical" evidence="14">
    <location>
        <begin position="178"/>
        <end position="197"/>
    </location>
</feature>
<evidence type="ECO:0000256" key="5">
    <source>
        <dbReference type="ARBA" id="ARBA00022660"/>
    </source>
</evidence>
<feature type="transmembrane region" description="Helical" evidence="14">
    <location>
        <begin position="258"/>
        <end position="277"/>
    </location>
</feature>
<organism evidence="15">
    <name type="scientific">Pareas formosensis</name>
    <name type="common">Formosa slug snake</name>
    <dbReference type="NCBI Taxonomy" id="1008428"/>
    <lineage>
        <taxon>Eukaryota</taxon>
        <taxon>Metazoa</taxon>
        <taxon>Chordata</taxon>
        <taxon>Craniata</taxon>
        <taxon>Vertebrata</taxon>
        <taxon>Euteleostomi</taxon>
        <taxon>Lepidosauria</taxon>
        <taxon>Squamata</taxon>
        <taxon>Bifurcata</taxon>
        <taxon>Unidentata</taxon>
        <taxon>Episquamata</taxon>
        <taxon>Toxicofera</taxon>
        <taxon>Serpentes</taxon>
        <taxon>Colubroidea</taxon>
        <taxon>Pareatidae</taxon>
        <taxon>Pareas</taxon>
    </lineage>
</organism>
<dbReference type="PANTHER" id="PTHR11432:SF3">
    <property type="entry name" value="NADH-UBIQUINONE OXIDOREDUCTASE CHAIN 1"/>
    <property type="match status" value="1"/>
</dbReference>
<evidence type="ECO:0000256" key="9">
    <source>
        <dbReference type="ARBA" id="ARBA00023027"/>
    </source>
</evidence>
<evidence type="ECO:0000256" key="11">
    <source>
        <dbReference type="ARBA" id="ARBA00049551"/>
    </source>
</evidence>
<evidence type="ECO:0000256" key="4">
    <source>
        <dbReference type="ARBA" id="ARBA00021009"/>
    </source>
</evidence>
<keyword evidence="8 14" id="KW-1133">Transmembrane helix</keyword>
<evidence type="ECO:0000256" key="14">
    <source>
        <dbReference type="SAM" id="Phobius"/>
    </source>
</evidence>
<evidence type="ECO:0000256" key="13">
    <source>
        <dbReference type="RuleBase" id="RU000473"/>
    </source>
</evidence>
<geneLocation type="mitochondrion" evidence="15"/>
<sequence>MMTMVLSNIINPTLYTLPILMAVAFLTLLERKLLGYMQLRKGPNLIGPLGLLQPIADGLKLITKEATKPTMSSPLLFTLSPIMALTLAMISWAPLPMPHPLTNMNLGLLFIMAMSGMFTYTILWAGWSSNSKYPLMGAMRAVAQIISYEVTLGLIIVSMATLTGNYSLMSFTETQEPLWLLLPAWPLAMMWFTSTLAETNRTPFDLTEGESELVSGFNVEFSAGPFALLFLAEYANILLMNTLSTMMFINPGTTNPQLFTLNLMTKTMALTTMFLWVRASYPRFRYDQLMHLLWKQYLPMTLTMCLLNISTTTALCGTPPQ</sequence>
<comment type="catalytic activity">
    <reaction evidence="11 13">
        <text>a ubiquinone + NADH + 5 H(+)(in) = a ubiquinol + NAD(+) + 4 H(+)(out)</text>
        <dbReference type="Rhea" id="RHEA:29091"/>
        <dbReference type="Rhea" id="RHEA-COMP:9565"/>
        <dbReference type="Rhea" id="RHEA-COMP:9566"/>
        <dbReference type="ChEBI" id="CHEBI:15378"/>
        <dbReference type="ChEBI" id="CHEBI:16389"/>
        <dbReference type="ChEBI" id="CHEBI:17976"/>
        <dbReference type="ChEBI" id="CHEBI:57540"/>
        <dbReference type="ChEBI" id="CHEBI:57945"/>
        <dbReference type="EC" id="7.1.1.2"/>
    </reaction>
</comment>
<dbReference type="EC" id="7.1.1.2" evidence="3 13"/>
<dbReference type="GO" id="GO:0003954">
    <property type="term" value="F:NADH dehydrogenase activity"/>
    <property type="evidence" value="ECO:0007669"/>
    <property type="project" value="TreeGrafter"/>
</dbReference>
<evidence type="ECO:0000313" key="15">
    <source>
        <dbReference type="EMBL" id="QSQ87103.1"/>
    </source>
</evidence>
<dbReference type="PROSITE" id="PS00667">
    <property type="entry name" value="COMPLEX1_ND1_1"/>
    <property type="match status" value="1"/>
</dbReference>
<dbReference type="EMBL" id="MW531674">
    <property type="protein sequence ID" value="QSQ87103.1"/>
    <property type="molecule type" value="Genomic_DNA"/>
</dbReference>
<feature type="transmembrane region" description="Helical" evidence="14">
    <location>
        <begin position="75"/>
        <end position="95"/>
    </location>
</feature>
<dbReference type="GeneID" id="67790082"/>
<comment type="subcellular location">
    <subcellularLocation>
        <location evidence="1">Membrane</location>
        <topology evidence="1">Multi-pass membrane protein</topology>
    </subcellularLocation>
    <subcellularLocation>
        <location evidence="12">Mitochondrion inner membrane</location>
        <topology evidence="12">Multi-pass membrane protein</topology>
    </subcellularLocation>
</comment>
<evidence type="ECO:0000256" key="3">
    <source>
        <dbReference type="ARBA" id="ARBA00012944"/>
    </source>
</evidence>
<dbReference type="HAMAP" id="MF_01350">
    <property type="entry name" value="NDH1_NuoH"/>
    <property type="match status" value="1"/>
</dbReference>
<evidence type="ECO:0000256" key="7">
    <source>
        <dbReference type="ARBA" id="ARBA00022982"/>
    </source>
</evidence>
<dbReference type="PANTHER" id="PTHR11432">
    <property type="entry name" value="NADH DEHYDROGENASE SUBUNIT 1"/>
    <property type="match status" value="1"/>
</dbReference>
<comment type="similarity">
    <text evidence="2 12">Belongs to the complex I subunit 1 family.</text>
</comment>
<feature type="transmembrane region" description="Helical" evidence="14">
    <location>
        <begin position="217"/>
        <end position="237"/>
    </location>
</feature>
<keyword evidence="6 12" id="KW-0812">Transmembrane</keyword>
<feature type="transmembrane region" description="Helical" evidence="14">
    <location>
        <begin position="145"/>
        <end position="166"/>
    </location>
</feature>
<protein>
    <recommendedName>
        <fullName evidence="4 13">NADH-ubiquinone oxidoreductase chain 1</fullName>
        <ecNumber evidence="3 13">7.1.1.2</ecNumber>
    </recommendedName>
</protein>
<dbReference type="AlphaFoldDB" id="A0A8A0XWZ2"/>